<reference evidence="3" key="1">
    <citation type="submission" date="2015-03" db="EMBL/GenBank/DDBJ databases">
        <authorList>
            <consortium name="Pathogen Informatics"/>
        </authorList>
    </citation>
    <scope>NUCLEOTIDE SEQUENCE [LARGE SCALE GENOMIC DNA]</scope>
    <source>
        <strain evidence="3">NCTC11134</strain>
        <plasmid evidence="3">2</plasmid>
    </source>
</reference>
<dbReference type="Proteomes" id="UP000057820">
    <property type="component" value="Plasmid 2"/>
</dbReference>
<evidence type="ECO:0000256" key="1">
    <source>
        <dbReference type="SAM" id="Phobius"/>
    </source>
</evidence>
<proteinExistence type="predicted"/>
<keyword evidence="1" id="KW-0472">Membrane</keyword>
<keyword evidence="1" id="KW-0812">Transmembrane</keyword>
<gene>
    <name evidence="2" type="ORF">ERS450000_03598</name>
</gene>
<evidence type="ECO:0000313" key="2">
    <source>
        <dbReference type="EMBL" id="CRY79954.1"/>
    </source>
</evidence>
<dbReference type="AlphaFoldDB" id="A0A0H5NY38"/>
<keyword evidence="1" id="KW-1133">Transmembrane helix</keyword>
<feature type="transmembrane region" description="Helical" evidence="1">
    <location>
        <begin position="36"/>
        <end position="61"/>
    </location>
</feature>
<organism evidence="2 3">
    <name type="scientific">Nocardia farcinica</name>
    <dbReference type="NCBI Taxonomy" id="37329"/>
    <lineage>
        <taxon>Bacteria</taxon>
        <taxon>Bacillati</taxon>
        <taxon>Actinomycetota</taxon>
        <taxon>Actinomycetes</taxon>
        <taxon>Mycobacteriales</taxon>
        <taxon>Nocardiaceae</taxon>
        <taxon>Nocardia</taxon>
    </lineage>
</organism>
<sequence>MTTNTAMLGWLGLAVRCFATGFLAGILATAPVAVSVAAGVFVHPLAGVGVAGVAVAGMVLWRGRSPQTFERWITGPARANVVAWVRYRRRWTRLATACNLVICEGTRMRVPRLVDVWVGHTDDLVIVRMLPGHCPADFDNRADMLARFVGAHDCQVGLAGPGLIALTFHYTDTLTAPVVLSHLDAAIRFGKDAA</sequence>
<dbReference type="EMBL" id="LN868939">
    <property type="protein sequence ID" value="CRY79954.1"/>
    <property type="molecule type" value="Genomic_DNA"/>
</dbReference>
<protein>
    <submittedName>
        <fullName evidence="2">Uncharacterized protein</fullName>
    </submittedName>
</protein>
<geneLocation type="plasmid" evidence="2">
    <name>2</name>
</geneLocation>
<dbReference type="RefSeq" id="WP_060593620.1">
    <property type="nucleotide sequence ID" value="NZ_CP031418.1"/>
</dbReference>
<evidence type="ECO:0000313" key="3">
    <source>
        <dbReference type="Proteomes" id="UP000057820"/>
    </source>
</evidence>
<name>A0A0H5NY38_NOCFR</name>
<keyword evidence="2" id="KW-0614">Plasmid</keyword>
<feature type="transmembrane region" description="Helical" evidence="1">
    <location>
        <begin position="7"/>
        <end position="30"/>
    </location>
</feature>
<dbReference type="KEGG" id="nfr:ERS450000_03598"/>
<accession>A0A0H5NY38</accession>